<name>A0A0G4HML6_9ALVE</name>
<keyword evidence="1" id="KW-0479">Metal-binding</keyword>
<dbReference type="EMBL" id="CDMZ01003190">
    <property type="protein sequence ID" value="CEM45440.1"/>
    <property type="molecule type" value="Genomic_DNA"/>
</dbReference>
<dbReference type="GO" id="GO:0070530">
    <property type="term" value="F:K63-linked polyubiquitin modification-dependent protein binding"/>
    <property type="evidence" value="ECO:0007669"/>
    <property type="project" value="TreeGrafter"/>
</dbReference>
<accession>A0A0G4HML6</accession>
<dbReference type="SUPFAM" id="SSF57850">
    <property type="entry name" value="RING/U-box"/>
    <property type="match status" value="1"/>
</dbReference>
<dbReference type="InterPro" id="IPR052260">
    <property type="entry name" value="Autophagy_Rcpt_SigReg"/>
</dbReference>
<evidence type="ECO:0000259" key="5">
    <source>
        <dbReference type="PROSITE" id="PS50135"/>
    </source>
</evidence>
<dbReference type="PROSITE" id="PS50135">
    <property type="entry name" value="ZF_ZZ_2"/>
    <property type="match status" value="1"/>
</dbReference>
<evidence type="ECO:0000256" key="1">
    <source>
        <dbReference type="ARBA" id="ARBA00022723"/>
    </source>
</evidence>
<dbReference type="PANTHER" id="PTHR15090">
    <property type="entry name" value="SEQUESTOSOME 1-RELATED"/>
    <property type="match status" value="1"/>
</dbReference>
<keyword evidence="2 4" id="KW-0863">Zinc-finger</keyword>
<dbReference type="GO" id="GO:0035973">
    <property type="term" value="P:aggrephagy"/>
    <property type="evidence" value="ECO:0007669"/>
    <property type="project" value="TreeGrafter"/>
</dbReference>
<dbReference type="PANTHER" id="PTHR15090:SF0">
    <property type="entry name" value="SEQUESTOSOME-1"/>
    <property type="match status" value="1"/>
</dbReference>
<gene>
    <name evidence="6" type="ORF">Cvel_29218</name>
</gene>
<evidence type="ECO:0000256" key="2">
    <source>
        <dbReference type="ARBA" id="ARBA00022771"/>
    </source>
</evidence>
<organism evidence="6">
    <name type="scientific">Chromera velia CCMP2878</name>
    <dbReference type="NCBI Taxonomy" id="1169474"/>
    <lineage>
        <taxon>Eukaryota</taxon>
        <taxon>Sar</taxon>
        <taxon>Alveolata</taxon>
        <taxon>Colpodellida</taxon>
        <taxon>Chromeraceae</taxon>
        <taxon>Chromera</taxon>
    </lineage>
</organism>
<dbReference type="SMART" id="SM00291">
    <property type="entry name" value="ZnF_ZZ"/>
    <property type="match status" value="1"/>
</dbReference>
<dbReference type="Pfam" id="PF00569">
    <property type="entry name" value="ZZ"/>
    <property type="match status" value="1"/>
</dbReference>
<dbReference type="VEuPathDB" id="CryptoDB:Cvel_29218"/>
<dbReference type="InterPro" id="IPR043145">
    <property type="entry name" value="Znf_ZZ_sf"/>
</dbReference>
<dbReference type="InterPro" id="IPR000433">
    <property type="entry name" value="Znf_ZZ"/>
</dbReference>
<protein>
    <recommendedName>
        <fullName evidence="5">ZZ-type domain-containing protein</fullName>
    </recommendedName>
</protein>
<feature type="domain" description="ZZ-type" evidence="5">
    <location>
        <begin position="7"/>
        <end position="57"/>
    </location>
</feature>
<dbReference type="GO" id="GO:0000423">
    <property type="term" value="P:mitophagy"/>
    <property type="evidence" value="ECO:0007669"/>
    <property type="project" value="TreeGrafter"/>
</dbReference>
<dbReference type="GO" id="GO:0044753">
    <property type="term" value="C:amphisome"/>
    <property type="evidence" value="ECO:0007669"/>
    <property type="project" value="TreeGrafter"/>
</dbReference>
<evidence type="ECO:0000313" key="6">
    <source>
        <dbReference type="EMBL" id="CEM45440.1"/>
    </source>
</evidence>
<evidence type="ECO:0000256" key="4">
    <source>
        <dbReference type="PROSITE-ProRule" id="PRU00228"/>
    </source>
</evidence>
<dbReference type="GO" id="GO:0007032">
    <property type="term" value="P:endosome organization"/>
    <property type="evidence" value="ECO:0007669"/>
    <property type="project" value="TreeGrafter"/>
</dbReference>
<dbReference type="Gene3D" id="3.30.60.90">
    <property type="match status" value="1"/>
</dbReference>
<dbReference type="GO" id="GO:0005080">
    <property type="term" value="F:protein kinase C binding"/>
    <property type="evidence" value="ECO:0007669"/>
    <property type="project" value="TreeGrafter"/>
</dbReference>
<reference evidence="6" key="1">
    <citation type="submission" date="2014-11" db="EMBL/GenBank/DDBJ databases">
        <authorList>
            <person name="Otto D Thomas"/>
            <person name="Naeem Raeece"/>
        </authorList>
    </citation>
    <scope>NUCLEOTIDE SEQUENCE</scope>
</reference>
<dbReference type="GO" id="GO:0016235">
    <property type="term" value="C:aggresome"/>
    <property type="evidence" value="ECO:0007669"/>
    <property type="project" value="TreeGrafter"/>
</dbReference>
<evidence type="ECO:0000256" key="3">
    <source>
        <dbReference type="ARBA" id="ARBA00022833"/>
    </source>
</evidence>
<dbReference type="CDD" id="cd02340">
    <property type="entry name" value="ZZ_NBR1_like"/>
    <property type="match status" value="1"/>
</dbReference>
<sequence length="348" mass="38854">MASSVLHQGFTCDGCGLSPIKGSRYRCVQCPDTDFCEKCQSKHPNEHTLMLLKVPMDPSWMDLLNSTTFADDSFRPTLLSNPMPENFVSEHLKHLQILQQRSTAQHAPGFFDDLYTFVNGNWRRAMEEMREQRRQKGLLDRLRFDQLEYSSGQSLQPSPKIFRYIDGCPAGLVLISKQTGFALASLHVAARDASTAMVAKKKLPGFESVFQQQRTAAEFFMLGGRDEMEFEFLFTNLCKGGRVQFGITPCGADGQPSRDLELNAINIVRPFESVLVDKDALTSTTLVLRQVRTNSGFVSVAEEVQAPAEEAVGGYVKLSVTPETSVASLFRDAKWALTDLIPLQPENQ</sequence>
<keyword evidence="3" id="KW-0862">Zinc</keyword>
<dbReference type="PhylomeDB" id="A0A0G4HML6"/>
<proteinExistence type="predicted"/>
<dbReference type="AlphaFoldDB" id="A0A0G4HML6"/>
<dbReference type="GO" id="GO:0008270">
    <property type="term" value="F:zinc ion binding"/>
    <property type="evidence" value="ECO:0007669"/>
    <property type="project" value="UniProtKB-KW"/>
</dbReference>